<gene>
    <name evidence="3" type="ORF">GCM10007852_08600</name>
</gene>
<evidence type="ECO:0000313" key="4">
    <source>
        <dbReference type="Proteomes" id="UP001156601"/>
    </source>
</evidence>
<dbReference type="InterPro" id="IPR013783">
    <property type="entry name" value="Ig-like_fold"/>
</dbReference>
<dbReference type="AlphaFoldDB" id="A0AA37SVK7"/>
<protein>
    <recommendedName>
        <fullName evidence="5">Lipoprotein</fullName>
    </recommendedName>
</protein>
<dbReference type="Gene3D" id="2.60.40.10">
    <property type="entry name" value="Immunoglobulins"/>
    <property type="match status" value="1"/>
</dbReference>
<dbReference type="Gene3D" id="2.60.40.3010">
    <property type="match status" value="1"/>
</dbReference>
<dbReference type="EMBL" id="BSOT01000005">
    <property type="protein sequence ID" value="GLR69952.1"/>
    <property type="molecule type" value="Genomic_DNA"/>
</dbReference>
<feature type="region of interest" description="Disordered" evidence="1">
    <location>
        <begin position="608"/>
        <end position="646"/>
    </location>
</feature>
<dbReference type="Proteomes" id="UP001156601">
    <property type="component" value="Unassembled WGS sequence"/>
</dbReference>
<organism evidence="3 4">
    <name type="scientific">Agaribacter marinus</name>
    <dbReference type="NCBI Taxonomy" id="1431249"/>
    <lineage>
        <taxon>Bacteria</taxon>
        <taxon>Pseudomonadati</taxon>
        <taxon>Pseudomonadota</taxon>
        <taxon>Gammaproteobacteria</taxon>
        <taxon>Alteromonadales</taxon>
        <taxon>Alteromonadaceae</taxon>
        <taxon>Agaribacter</taxon>
    </lineage>
</organism>
<evidence type="ECO:0000256" key="2">
    <source>
        <dbReference type="SAM" id="SignalP"/>
    </source>
</evidence>
<dbReference type="PROSITE" id="PS51257">
    <property type="entry name" value="PROKAR_LIPOPROTEIN"/>
    <property type="match status" value="1"/>
</dbReference>
<evidence type="ECO:0008006" key="5">
    <source>
        <dbReference type="Google" id="ProtNLM"/>
    </source>
</evidence>
<name>A0AA37SVK7_9ALTE</name>
<feature type="signal peptide" evidence="2">
    <location>
        <begin position="1"/>
        <end position="18"/>
    </location>
</feature>
<accession>A0AA37SVK7</accession>
<sequence length="646" mass="72193">MYKQIVGMLSVFSLFSCGGGSSSGTPTTPTPPPNPPNQTSSVDPLYVQNGIQFYGEESGAIGKTLGFAVISDNDDIDNIHWQQTSGPNLSILAENSPSIGLTPNQAGDYTIVANIEKDNGQSETLEANFSIDAQADISIMLDHTVTELGKVSLHLSNRTNSQISSIAWEQVAGPNIGELNQDRQFIFFDAPEVNKDELIQLNASVSFSSGNQASESVYVLVKNTDILRDGLFFDIADAVVSEDMHAYNSDSRYKNALERCVYSNQIPSIPNCNFSSLPLIGMVTPTPEIQDILDRTLVSHKWMGERFKAYLENSLAGPDMLNLLRGVTAIVISYDVRPSFYWAATGAIYLDARNFWVSPEERDSLNDQADFRSDFGNALQFNFPWRYVKNNAYYPLSSYRIKDERQSRSFEDLEASISWLMYHELAHANDFFPSTAWASIEQNNTPLEYFRNNGANSDILVDRFPLRSNEMHALAKVRFGGEDPSATQRAYSPSDVQSFFEPDIASSFYSFFTEREDYATLFERFIMLYRLGASADVAITDDSEDFSITWGQRDRISDPSIANRVEFVVSRVYPELANPRGLINNLPEEQTLPVGADWVSSVDLSSNTNSLAEKSPESSLSKAEKEYRKRMDIRPPHLDISMPISK</sequence>
<proteinExistence type="predicted"/>
<feature type="region of interest" description="Disordered" evidence="1">
    <location>
        <begin position="20"/>
        <end position="42"/>
    </location>
</feature>
<evidence type="ECO:0000256" key="1">
    <source>
        <dbReference type="SAM" id="MobiDB-lite"/>
    </source>
</evidence>
<keyword evidence="4" id="KW-1185">Reference proteome</keyword>
<evidence type="ECO:0000313" key="3">
    <source>
        <dbReference type="EMBL" id="GLR69952.1"/>
    </source>
</evidence>
<comment type="caution">
    <text evidence="3">The sequence shown here is derived from an EMBL/GenBank/DDBJ whole genome shotgun (WGS) entry which is preliminary data.</text>
</comment>
<dbReference type="RefSeq" id="WP_284216258.1">
    <property type="nucleotide sequence ID" value="NZ_BSOT01000005.1"/>
</dbReference>
<feature type="compositionally biased region" description="Polar residues" evidence="1">
    <location>
        <begin position="608"/>
        <end position="621"/>
    </location>
</feature>
<reference evidence="3" key="2">
    <citation type="submission" date="2023-01" db="EMBL/GenBank/DDBJ databases">
        <title>Draft genome sequence of Agaribacter marinus strain NBRC 110023.</title>
        <authorList>
            <person name="Sun Q."/>
            <person name="Mori K."/>
        </authorList>
    </citation>
    <scope>NUCLEOTIDE SEQUENCE</scope>
    <source>
        <strain evidence="3">NBRC 110023</strain>
    </source>
</reference>
<keyword evidence="2" id="KW-0732">Signal</keyword>
<reference evidence="3" key="1">
    <citation type="journal article" date="2014" name="Int. J. Syst. Evol. Microbiol.">
        <title>Complete genome sequence of Corynebacterium casei LMG S-19264T (=DSM 44701T), isolated from a smear-ripened cheese.</title>
        <authorList>
            <consortium name="US DOE Joint Genome Institute (JGI-PGF)"/>
            <person name="Walter F."/>
            <person name="Albersmeier A."/>
            <person name="Kalinowski J."/>
            <person name="Ruckert C."/>
        </authorList>
    </citation>
    <scope>NUCLEOTIDE SEQUENCE</scope>
    <source>
        <strain evidence="3">NBRC 110023</strain>
    </source>
</reference>
<feature type="chain" id="PRO_5041450433" description="Lipoprotein" evidence="2">
    <location>
        <begin position="19"/>
        <end position="646"/>
    </location>
</feature>
<feature type="compositionally biased region" description="Basic and acidic residues" evidence="1">
    <location>
        <begin position="622"/>
        <end position="637"/>
    </location>
</feature>